<dbReference type="AlphaFoldDB" id="A0A397JAQ7"/>
<protein>
    <submittedName>
        <fullName evidence="1">Uncharacterized protein</fullName>
    </submittedName>
</protein>
<accession>A0A397JAQ7</accession>
<organism evidence="1 2">
    <name type="scientific">Diversispora epigaea</name>
    <dbReference type="NCBI Taxonomy" id="1348612"/>
    <lineage>
        <taxon>Eukaryota</taxon>
        <taxon>Fungi</taxon>
        <taxon>Fungi incertae sedis</taxon>
        <taxon>Mucoromycota</taxon>
        <taxon>Glomeromycotina</taxon>
        <taxon>Glomeromycetes</taxon>
        <taxon>Diversisporales</taxon>
        <taxon>Diversisporaceae</taxon>
        <taxon>Diversispora</taxon>
    </lineage>
</organism>
<dbReference type="EMBL" id="PQFF01000075">
    <property type="protein sequence ID" value="RHZ84587.1"/>
    <property type="molecule type" value="Genomic_DNA"/>
</dbReference>
<proteinExistence type="predicted"/>
<evidence type="ECO:0000313" key="2">
    <source>
        <dbReference type="Proteomes" id="UP000266861"/>
    </source>
</evidence>
<gene>
    <name evidence="1" type="ORF">Glove_79g129</name>
</gene>
<keyword evidence="2" id="KW-1185">Reference proteome</keyword>
<evidence type="ECO:0000313" key="1">
    <source>
        <dbReference type="EMBL" id="RHZ84587.1"/>
    </source>
</evidence>
<sequence length="83" mass="9542">MEQNTTNNLNEVMNEVNEISISNKPDTDKTPVKIGTYNVILNIFNKILENGQVKTKILMKSFKIECVPYPQFEDIKYIDKGGF</sequence>
<dbReference type="Proteomes" id="UP000266861">
    <property type="component" value="Unassembled WGS sequence"/>
</dbReference>
<comment type="caution">
    <text evidence="1">The sequence shown here is derived from an EMBL/GenBank/DDBJ whole genome shotgun (WGS) entry which is preliminary data.</text>
</comment>
<name>A0A397JAQ7_9GLOM</name>
<reference evidence="1 2" key="1">
    <citation type="submission" date="2018-08" db="EMBL/GenBank/DDBJ databases">
        <title>Genome and evolution of the arbuscular mycorrhizal fungus Diversispora epigaea (formerly Glomus versiforme) and its bacterial endosymbionts.</title>
        <authorList>
            <person name="Sun X."/>
            <person name="Fei Z."/>
            <person name="Harrison M."/>
        </authorList>
    </citation>
    <scope>NUCLEOTIDE SEQUENCE [LARGE SCALE GENOMIC DNA]</scope>
    <source>
        <strain evidence="1 2">IT104</strain>
    </source>
</reference>